<reference evidence="11" key="1">
    <citation type="submission" date="2021-01" db="EMBL/GenBank/DDBJ databases">
        <authorList>
            <person name="Corre E."/>
            <person name="Pelletier E."/>
            <person name="Niang G."/>
            <person name="Scheremetjew M."/>
            <person name="Finn R."/>
            <person name="Kale V."/>
            <person name="Holt S."/>
            <person name="Cochrane G."/>
            <person name="Meng A."/>
            <person name="Brown T."/>
            <person name="Cohen L."/>
        </authorList>
    </citation>
    <scope>NUCLEOTIDE SEQUENCE</scope>
    <source>
        <strain evidence="11">CCMP1374</strain>
    </source>
</reference>
<proteinExistence type="inferred from homology"/>
<sequence length="432" mass="44145">MSGLSHSLLGDAAPGGKATILSCLLNLSSTCMGTGLLSLPFAFAQSGFTAGCLLCVASAGTCGASLFMLVDSGRKLRMDGKPVSLASVCETALPGMGVAIDVAVIGNCLGTAASYFIVAADCFSALGAPRKLVVALSVCITSVPAFFRSMDTLKASSAVAIGCLACIVLLVVCFGFGLEDPCPGHSDTPHAHCGGTVEPLATAPLPVFCTLPYFMMAFSCQANSFNAISELRSPTPSRERAVAMLVPIGPLVLYLTIAACGYLTFGNQVPSNVINGYPNTPLLSVARAVLGVVMLCNVPLNIFPSRVSTLSLMEACSRGRDPAAAAVATEDSATVVSTPRLFIQRPTERRLTVLFLAITGGTALVVSDLGAVVAVIGSTGATMIALVCPPSAYLLLGRGAKDAAPRNLLLDVLAAMMLVVGLAIVPSKLFCA</sequence>
<dbReference type="GO" id="GO:0005302">
    <property type="term" value="F:L-tyrosine transmembrane transporter activity"/>
    <property type="evidence" value="ECO:0007669"/>
    <property type="project" value="TreeGrafter"/>
</dbReference>
<feature type="transmembrane region" description="Helical" evidence="9">
    <location>
        <begin position="48"/>
        <end position="70"/>
    </location>
</feature>
<organism evidence="11">
    <name type="scientific">Phaeocystis antarctica</name>
    <dbReference type="NCBI Taxonomy" id="33657"/>
    <lineage>
        <taxon>Eukaryota</taxon>
        <taxon>Haptista</taxon>
        <taxon>Haptophyta</taxon>
        <taxon>Prymnesiophyceae</taxon>
        <taxon>Phaeocystales</taxon>
        <taxon>Phaeocystaceae</taxon>
        <taxon>Phaeocystis</taxon>
    </lineage>
</organism>
<dbReference type="GO" id="GO:0005313">
    <property type="term" value="F:L-glutamate transmembrane transporter activity"/>
    <property type="evidence" value="ECO:0007669"/>
    <property type="project" value="TreeGrafter"/>
</dbReference>
<keyword evidence="7 9" id="KW-1133">Transmembrane helix</keyword>
<feature type="transmembrane region" description="Helical" evidence="9">
    <location>
        <begin position="372"/>
        <end position="396"/>
    </location>
</feature>
<protein>
    <recommendedName>
        <fullName evidence="10">Amino acid transporter transmembrane domain-containing protein</fullName>
    </recommendedName>
</protein>
<keyword evidence="5 9" id="KW-0812">Transmembrane</keyword>
<accession>A0A7S0EAT4</accession>
<keyword evidence="8 9" id="KW-0472">Membrane</keyword>
<feature type="domain" description="Amino acid transporter transmembrane" evidence="10">
    <location>
        <begin position="17"/>
        <end position="425"/>
    </location>
</feature>
<evidence type="ECO:0000256" key="9">
    <source>
        <dbReference type="SAM" id="Phobius"/>
    </source>
</evidence>
<dbReference type="GO" id="GO:0061459">
    <property type="term" value="F:L-arginine transmembrane transporter activity"/>
    <property type="evidence" value="ECO:0007669"/>
    <property type="project" value="TreeGrafter"/>
</dbReference>
<evidence type="ECO:0000256" key="1">
    <source>
        <dbReference type="ARBA" id="ARBA00004128"/>
    </source>
</evidence>
<dbReference type="EMBL" id="HBEP01010885">
    <property type="protein sequence ID" value="CAD8479455.1"/>
    <property type="molecule type" value="Transcribed_RNA"/>
</dbReference>
<dbReference type="GO" id="GO:0005774">
    <property type="term" value="C:vacuolar membrane"/>
    <property type="evidence" value="ECO:0007669"/>
    <property type="project" value="UniProtKB-SubCell"/>
</dbReference>
<feature type="transmembrane region" description="Helical" evidence="9">
    <location>
        <begin position="408"/>
        <end position="426"/>
    </location>
</feature>
<comment type="similarity">
    <text evidence="2">Belongs to the amino acid/polyamine transporter 2 family.</text>
</comment>
<dbReference type="GO" id="GO:0005290">
    <property type="term" value="F:L-histidine transmembrane transporter activity"/>
    <property type="evidence" value="ECO:0007669"/>
    <property type="project" value="TreeGrafter"/>
</dbReference>
<feature type="transmembrane region" description="Helical" evidence="9">
    <location>
        <begin position="205"/>
        <end position="229"/>
    </location>
</feature>
<evidence type="ECO:0000313" key="11">
    <source>
        <dbReference type="EMBL" id="CAD8479455.1"/>
    </source>
</evidence>
<feature type="transmembrane region" description="Helical" evidence="9">
    <location>
        <begin position="241"/>
        <end position="265"/>
    </location>
</feature>
<dbReference type="InterPro" id="IPR013057">
    <property type="entry name" value="AA_transpt_TM"/>
</dbReference>
<evidence type="ECO:0000256" key="8">
    <source>
        <dbReference type="ARBA" id="ARBA00023136"/>
    </source>
</evidence>
<evidence type="ECO:0000256" key="4">
    <source>
        <dbReference type="ARBA" id="ARBA00022554"/>
    </source>
</evidence>
<dbReference type="AlphaFoldDB" id="A0A7S0EAT4"/>
<evidence type="ECO:0000256" key="7">
    <source>
        <dbReference type="ARBA" id="ARBA00022989"/>
    </source>
</evidence>
<dbReference type="Pfam" id="PF01490">
    <property type="entry name" value="Aa_trans"/>
    <property type="match status" value="1"/>
</dbReference>
<evidence type="ECO:0000256" key="2">
    <source>
        <dbReference type="ARBA" id="ARBA00008066"/>
    </source>
</evidence>
<comment type="subcellular location">
    <subcellularLocation>
        <location evidence="1">Vacuole membrane</location>
        <topology evidence="1">Multi-pass membrane protein</topology>
    </subcellularLocation>
</comment>
<evidence type="ECO:0000256" key="3">
    <source>
        <dbReference type="ARBA" id="ARBA00022448"/>
    </source>
</evidence>
<keyword evidence="4" id="KW-0926">Vacuole</keyword>
<feature type="transmembrane region" description="Helical" evidence="9">
    <location>
        <begin position="159"/>
        <end position="178"/>
    </location>
</feature>
<evidence type="ECO:0000259" key="10">
    <source>
        <dbReference type="Pfam" id="PF01490"/>
    </source>
</evidence>
<evidence type="ECO:0000256" key="6">
    <source>
        <dbReference type="ARBA" id="ARBA00022970"/>
    </source>
</evidence>
<keyword evidence="6" id="KW-0029">Amino-acid transport</keyword>
<dbReference type="GO" id="GO:0015189">
    <property type="term" value="F:L-lysine transmembrane transporter activity"/>
    <property type="evidence" value="ECO:0007669"/>
    <property type="project" value="TreeGrafter"/>
</dbReference>
<dbReference type="PANTHER" id="PTHR22950:SF678">
    <property type="entry name" value="VACUOLAR AMINO ACID TRANSPORTER 5-RELATED"/>
    <property type="match status" value="1"/>
</dbReference>
<dbReference type="GO" id="GO:0015194">
    <property type="term" value="F:L-serine transmembrane transporter activity"/>
    <property type="evidence" value="ECO:0007669"/>
    <property type="project" value="TreeGrafter"/>
</dbReference>
<dbReference type="PANTHER" id="PTHR22950">
    <property type="entry name" value="AMINO ACID TRANSPORTER"/>
    <property type="match status" value="1"/>
</dbReference>
<keyword evidence="3" id="KW-0813">Transport</keyword>
<name>A0A7S0EAT4_9EUKA</name>
<feature type="transmembrane region" description="Helical" evidence="9">
    <location>
        <begin position="350"/>
        <end position="366"/>
    </location>
</feature>
<feature type="transmembrane region" description="Helical" evidence="9">
    <location>
        <begin position="285"/>
        <end position="303"/>
    </location>
</feature>
<gene>
    <name evidence="11" type="ORF">PANT1444_LOCUS6147</name>
</gene>
<evidence type="ECO:0000256" key="5">
    <source>
        <dbReference type="ARBA" id="ARBA00022692"/>
    </source>
</evidence>